<dbReference type="InterPro" id="IPR011010">
    <property type="entry name" value="DNA_brk_join_enz"/>
</dbReference>
<keyword evidence="3" id="KW-0233">DNA recombination</keyword>
<evidence type="ECO:0000259" key="4">
    <source>
        <dbReference type="PROSITE" id="PS51898"/>
    </source>
</evidence>
<dbReference type="PANTHER" id="PTHR30349">
    <property type="entry name" value="PHAGE INTEGRASE-RELATED"/>
    <property type="match status" value="1"/>
</dbReference>
<dbReference type="GO" id="GO:0015074">
    <property type="term" value="P:DNA integration"/>
    <property type="evidence" value="ECO:0007669"/>
    <property type="project" value="InterPro"/>
</dbReference>
<accession>A0A511D7V2</accession>
<sequence>MESLMPRPPLDLGHHGNITVRELSPGRFVARCRYREMTGKTVKVEARGPSKTAARRALQHKLSDRRGVTDEDLKPHHRVRRAAELWLLKVDARVADGALTRTSADRYRHRLEKIVLPEIGDLRLVECTVARLDNFFTGLGTRYASGTRKGVRTVVSAIMGLAVRHEALPSNPVRDVEDIRGGARKRPRALTPEERRRWLDWLDGESDDPKERRAQQAARRRDLPDLVRFMLGTGVRLGEALAVRWCDVDLEGVPIDGLDGMRLVPIVAISGNVVAVKGEGLQVHRGKTERSLRVIPLPRFVVEALAARDRGADTDPVFPVARRGGGVGYKHPNNTGRYIREARRWVGLDWMSSHAWRKTAATIWHDAGVLSTRQIGDLTGHAKLSTLTDVYIARGELHPEGAAVMDAAWMDT</sequence>
<dbReference type="InterPro" id="IPR013762">
    <property type="entry name" value="Integrase-like_cat_sf"/>
</dbReference>
<comment type="caution">
    <text evidence="5">The sequence shown here is derived from an EMBL/GenBank/DDBJ whole genome shotgun (WGS) entry which is preliminary data.</text>
</comment>
<dbReference type="AlphaFoldDB" id="A0A511D7V2"/>
<dbReference type="PROSITE" id="PS51898">
    <property type="entry name" value="TYR_RECOMBINASE"/>
    <property type="match status" value="1"/>
</dbReference>
<proteinExistence type="inferred from homology"/>
<dbReference type="PANTHER" id="PTHR30349:SF64">
    <property type="entry name" value="PROPHAGE INTEGRASE INTD-RELATED"/>
    <property type="match status" value="1"/>
</dbReference>
<organism evidence="5 6">
    <name type="scientific">Pseudonocardia asaccharolytica DSM 44247 = NBRC 16224</name>
    <dbReference type="NCBI Taxonomy" id="1123024"/>
    <lineage>
        <taxon>Bacteria</taxon>
        <taxon>Bacillati</taxon>
        <taxon>Actinomycetota</taxon>
        <taxon>Actinomycetes</taxon>
        <taxon>Pseudonocardiales</taxon>
        <taxon>Pseudonocardiaceae</taxon>
        <taxon>Pseudonocardia</taxon>
    </lineage>
</organism>
<dbReference type="STRING" id="1123024.GCA_000423625_02913"/>
<dbReference type="GO" id="GO:0006310">
    <property type="term" value="P:DNA recombination"/>
    <property type="evidence" value="ECO:0007669"/>
    <property type="project" value="UniProtKB-KW"/>
</dbReference>
<keyword evidence="2" id="KW-0238">DNA-binding</keyword>
<evidence type="ECO:0000256" key="2">
    <source>
        <dbReference type="ARBA" id="ARBA00023125"/>
    </source>
</evidence>
<evidence type="ECO:0000313" key="6">
    <source>
        <dbReference type="Proteomes" id="UP000321328"/>
    </source>
</evidence>
<dbReference type="InterPro" id="IPR010998">
    <property type="entry name" value="Integrase_recombinase_N"/>
</dbReference>
<dbReference type="Proteomes" id="UP000321328">
    <property type="component" value="Unassembled WGS sequence"/>
</dbReference>
<evidence type="ECO:0000256" key="3">
    <source>
        <dbReference type="ARBA" id="ARBA00023172"/>
    </source>
</evidence>
<evidence type="ECO:0000313" key="5">
    <source>
        <dbReference type="EMBL" id="GEL20842.1"/>
    </source>
</evidence>
<dbReference type="InterPro" id="IPR050090">
    <property type="entry name" value="Tyrosine_recombinase_XerCD"/>
</dbReference>
<feature type="domain" description="Tyr recombinase" evidence="4">
    <location>
        <begin position="185"/>
        <end position="406"/>
    </location>
</feature>
<evidence type="ECO:0000256" key="1">
    <source>
        <dbReference type="ARBA" id="ARBA00008857"/>
    </source>
</evidence>
<protein>
    <submittedName>
        <fullName evidence="5">Phage integrase</fullName>
    </submittedName>
</protein>
<dbReference type="Gene3D" id="1.10.150.130">
    <property type="match status" value="1"/>
</dbReference>
<dbReference type="Gene3D" id="1.10.443.10">
    <property type="entry name" value="Intergrase catalytic core"/>
    <property type="match status" value="1"/>
</dbReference>
<keyword evidence="6" id="KW-1185">Reference proteome</keyword>
<name>A0A511D7V2_9PSEU</name>
<dbReference type="InterPro" id="IPR002104">
    <property type="entry name" value="Integrase_catalytic"/>
</dbReference>
<reference evidence="5 6" key="1">
    <citation type="submission" date="2019-07" db="EMBL/GenBank/DDBJ databases">
        <title>Whole genome shotgun sequence of Pseudonocardia asaccharolytica NBRC 16224.</title>
        <authorList>
            <person name="Hosoyama A."/>
            <person name="Uohara A."/>
            <person name="Ohji S."/>
            <person name="Ichikawa N."/>
        </authorList>
    </citation>
    <scope>NUCLEOTIDE SEQUENCE [LARGE SCALE GENOMIC DNA]</scope>
    <source>
        <strain evidence="5 6">NBRC 16224</strain>
    </source>
</reference>
<dbReference type="SUPFAM" id="SSF56349">
    <property type="entry name" value="DNA breaking-rejoining enzymes"/>
    <property type="match status" value="1"/>
</dbReference>
<gene>
    <name evidence="5" type="ORF">PA7_46790</name>
</gene>
<dbReference type="EMBL" id="BJVI01000099">
    <property type="protein sequence ID" value="GEL20842.1"/>
    <property type="molecule type" value="Genomic_DNA"/>
</dbReference>
<comment type="similarity">
    <text evidence="1">Belongs to the 'phage' integrase family.</text>
</comment>
<dbReference type="GO" id="GO:0003677">
    <property type="term" value="F:DNA binding"/>
    <property type="evidence" value="ECO:0007669"/>
    <property type="project" value="UniProtKB-KW"/>
</dbReference>